<dbReference type="NCBIfam" id="TIGR02241">
    <property type="entry name" value="conserved hypothetical phage tail region protein"/>
    <property type="match status" value="1"/>
</dbReference>
<dbReference type="InterPro" id="IPR011747">
    <property type="entry name" value="CHP02241"/>
</dbReference>
<dbReference type="PANTHER" id="PTHR38009">
    <property type="entry name" value="CONSERVED HYPOTHETICAL PHAGE TAIL PROTEIN"/>
    <property type="match status" value="1"/>
</dbReference>
<dbReference type="Pfam" id="PF06841">
    <property type="entry name" value="Phage_T4_gp19"/>
    <property type="match status" value="1"/>
</dbReference>
<evidence type="ECO:0000313" key="2">
    <source>
        <dbReference type="Proteomes" id="UP000460298"/>
    </source>
</evidence>
<dbReference type="Proteomes" id="UP000460298">
    <property type="component" value="Unassembled WGS sequence"/>
</dbReference>
<reference evidence="1 2" key="1">
    <citation type="submission" date="2019-10" db="EMBL/GenBank/DDBJ databases">
        <title>Extracellular Electron Transfer in a Candidatus Methanoperedens spp. Enrichment Culture.</title>
        <authorList>
            <person name="Berger S."/>
            <person name="Rangel Shaw D."/>
            <person name="Berben T."/>
            <person name="In 'T Zandt M."/>
            <person name="Frank J."/>
            <person name="Reimann J."/>
            <person name="Jetten M.S.M."/>
            <person name="Welte C.U."/>
        </authorList>
    </citation>
    <scope>NUCLEOTIDE SEQUENCE [LARGE SCALE GENOMIC DNA]</scope>
    <source>
        <strain evidence="1">SB12</strain>
    </source>
</reference>
<protein>
    <submittedName>
        <fullName evidence="1">Phage tail protein</fullName>
    </submittedName>
</protein>
<dbReference type="EMBL" id="WBUI01000034">
    <property type="protein sequence ID" value="KAB2929266.1"/>
    <property type="molecule type" value="Genomic_DNA"/>
</dbReference>
<organism evidence="1 2">
    <name type="scientific">Leptonema illini</name>
    <dbReference type="NCBI Taxonomy" id="183"/>
    <lineage>
        <taxon>Bacteria</taxon>
        <taxon>Pseudomonadati</taxon>
        <taxon>Spirochaetota</taxon>
        <taxon>Spirochaetia</taxon>
        <taxon>Leptospirales</taxon>
        <taxon>Leptospiraceae</taxon>
        <taxon>Leptonema</taxon>
    </lineage>
</organism>
<dbReference type="GO" id="GO:0005198">
    <property type="term" value="F:structural molecule activity"/>
    <property type="evidence" value="ECO:0007669"/>
    <property type="project" value="InterPro"/>
</dbReference>
<name>A0A833LVP6_9LEPT</name>
<accession>A0A833LVP6</accession>
<proteinExistence type="predicted"/>
<dbReference type="AlphaFoldDB" id="A0A833LVP6"/>
<comment type="caution">
    <text evidence="1">The sequence shown here is derived from an EMBL/GenBank/DDBJ whole genome shotgun (WGS) entry which is preliminary data.</text>
</comment>
<dbReference type="InterPro" id="IPR010667">
    <property type="entry name" value="Phage_T4_Gp19"/>
</dbReference>
<gene>
    <name evidence="1" type="ORF">F9K24_20395</name>
</gene>
<evidence type="ECO:0000313" key="1">
    <source>
        <dbReference type="EMBL" id="KAB2929266.1"/>
    </source>
</evidence>
<dbReference type="PANTHER" id="PTHR38009:SF1">
    <property type="entry name" value="CONSERVED HYPOTHETICAL PHAGE TAIL PROTEIN"/>
    <property type="match status" value="1"/>
</dbReference>
<sequence length="187" mass="20458">MLNLMSMIPFGTGAALQYGAKKVGFRTDPFAAYRFHVEIDGLIVGGFTDVSGLSMKTQHEKVNVGGRSDQPEIFISHTTYENLVLSRGMTDLDMFYGWYEQVTRGFAKKRNVTIFLLGDDWSPVTWWDVYNAIPVAWDGPSLSASGSSGAIAAEKITLAYERFERPGLARGVSALRGAATGLSSVNF</sequence>